<dbReference type="Proteomes" id="UP000006727">
    <property type="component" value="Chromosome 22"/>
</dbReference>
<evidence type="ECO:0000313" key="2">
    <source>
        <dbReference type="EnsemblPlants" id="PAC:32903800.CDS.1"/>
    </source>
</evidence>
<organism evidence="1">
    <name type="scientific">Physcomitrium patens</name>
    <name type="common">Spreading-leaved earth moss</name>
    <name type="synonym">Physcomitrella patens</name>
    <dbReference type="NCBI Taxonomy" id="3218"/>
    <lineage>
        <taxon>Eukaryota</taxon>
        <taxon>Viridiplantae</taxon>
        <taxon>Streptophyta</taxon>
        <taxon>Embryophyta</taxon>
        <taxon>Bryophyta</taxon>
        <taxon>Bryophytina</taxon>
        <taxon>Bryopsida</taxon>
        <taxon>Funariidae</taxon>
        <taxon>Funariales</taxon>
        <taxon>Funariaceae</taxon>
        <taxon>Physcomitrium</taxon>
    </lineage>
</organism>
<reference evidence="1 3" key="2">
    <citation type="journal article" date="2018" name="Plant J.">
        <title>The Physcomitrella patens chromosome-scale assembly reveals moss genome structure and evolution.</title>
        <authorList>
            <person name="Lang D."/>
            <person name="Ullrich K.K."/>
            <person name="Murat F."/>
            <person name="Fuchs J."/>
            <person name="Jenkins J."/>
            <person name="Haas F.B."/>
            <person name="Piednoel M."/>
            <person name="Gundlach H."/>
            <person name="Van Bel M."/>
            <person name="Meyberg R."/>
            <person name="Vives C."/>
            <person name="Morata J."/>
            <person name="Symeonidi A."/>
            <person name="Hiss M."/>
            <person name="Muchero W."/>
            <person name="Kamisugi Y."/>
            <person name="Saleh O."/>
            <person name="Blanc G."/>
            <person name="Decker E.L."/>
            <person name="van Gessel N."/>
            <person name="Grimwood J."/>
            <person name="Hayes R.D."/>
            <person name="Graham S.W."/>
            <person name="Gunter L.E."/>
            <person name="McDaniel S.F."/>
            <person name="Hoernstein S.N.W."/>
            <person name="Larsson A."/>
            <person name="Li F.W."/>
            <person name="Perroud P.F."/>
            <person name="Phillips J."/>
            <person name="Ranjan P."/>
            <person name="Rokshar D.S."/>
            <person name="Rothfels C.J."/>
            <person name="Schneider L."/>
            <person name="Shu S."/>
            <person name="Stevenson D.W."/>
            <person name="Thummler F."/>
            <person name="Tillich M."/>
            <person name="Villarreal Aguilar J.C."/>
            <person name="Widiez T."/>
            <person name="Wong G.K."/>
            <person name="Wymore A."/>
            <person name="Zhang Y."/>
            <person name="Zimmer A.D."/>
            <person name="Quatrano R.S."/>
            <person name="Mayer K.F.X."/>
            <person name="Goodstein D."/>
            <person name="Casacuberta J.M."/>
            <person name="Vandepoele K."/>
            <person name="Reski R."/>
            <person name="Cuming A.C."/>
            <person name="Tuskan G.A."/>
            <person name="Maumus F."/>
            <person name="Salse J."/>
            <person name="Schmutz J."/>
            <person name="Rensing S.A."/>
        </authorList>
    </citation>
    <scope>NUCLEOTIDE SEQUENCE [LARGE SCALE GENOMIC DNA]</scope>
    <source>
        <strain evidence="2 3">cv. Gransden 2004</strain>
    </source>
</reference>
<reference evidence="2" key="3">
    <citation type="submission" date="2020-12" db="UniProtKB">
        <authorList>
            <consortium name="EnsemblPlants"/>
        </authorList>
    </citation>
    <scope>IDENTIFICATION</scope>
</reference>
<dbReference type="InParanoid" id="A0A2K1IPA7"/>
<dbReference type="EMBL" id="ABEU02000022">
    <property type="protein sequence ID" value="PNR31115.1"/>
    <property type="molecule type" value="Genomic_DNA"/>
</dbReference>
<reference evidence="1 3" key="1">
    <citation type="journal article" date="2008" name="Science">
        <title>The Physcomitrella genome reveals evolutionary insights into the conquest of land by plants.</title>
        <authorList>
            <person name="Rensing S."/>
            <person name="Lang D."/>
            <person name="Zimmer A."/>
            <person name="Terry A."/>
            <person name="Salamov A."/>
            <person name="Shapiro H."/>
            <person name="Nishiyama T."/>
            <person name="Perroud P.-F."/>
            <person name="Lindquist E."/>
            <person name="Kamisugi Y."/>
            <person name="Tanahashi T."/>
            <person name="Sakakibara K."/>
            <person name="Fujita T."/>
            <person name="Oishi K."/>
            <person name="Shin-I T."/>
            <person name="Kuroki Y."/>
            <person name="Toyoda A."/>
            <person name="Suzuki Y."/>
            <person name="Hashimoto A."/>
            <person name="Yamaguchi K."/>
            <person name="Sugano A."/>
            <person name="Kohara Y."/>
            <person name="Fujiyama A."/>
            <person name="Anterola A."/>
            <person name="Aoki S."/>
            <person name="Ashton N."/>
            <person name="Barbazuk W.B."/>
            <person name="Barker E."/>
            <person name="Bennetzen J."/>
            <person name="Bezanilla M."/>
            <person name="Blankenship R."/>
            <person name="Cho S.H."/>
            <person name="Dutcher S."/>
            <person name="Estelle M."/>
            <person name="Fawcett J.A."/>
            <person name="Gundlach H."/>
            <person name="Hanada K."/>
            <person name="Heyl A."/>
            <person name="Hicks K.A."/>
            <person name="Hugh J."/>
            <person name="Lohr M."/>
            <person name="Mayer K."/>
            <person name="Melkozernov A."/>
            <person name="Murata T."/>
            <person name="Nelson D."/>
            <person name="Pils B."/>
            <person name="Prigge M."/>
            <person name="Reiss B."/>
            <person name="Renner T."/>
            <person name="Rombauts S."/>
            <person name="Rushton P."/>
            <person name="Sanderfoot A."/>
            <person name="Schween G."/>
            <person name="Shiu S.-H."/>
            <person name="Stueber K."/>
            <person name="Theodoulou F.L."/>
            <person name="Tu H."/>
            <person name="Van de Peer Y."/>
            <person name="Verrier P.J."/>
            <person name="Waters E."/>
            <person name="Wood A."/>
            <person name="Yang L."/>
            <person name="Cove D."/>
            <person name="Cuming A."/>
            <person name="Hasebe M."/>
            <person name="Lucas S."/>
            <person name="Mishler D.B."/>
            <person name="Reski R."/>
            <person name="Grigoriev I."/>
            <person name="Quatrano R.S."/>
            <person name="Boore J.L."/>
        </authorList>
    </citation>
    <scope>NUCLEOTIDE SEQUENCE [LARGE SCALE GENOMIC DNA]</scope>
    <source>
        <strain evidence="2 3">cv. Gransden 2004</strain>
    </source>
</reference>
<keyword evidence="3" id="KW-1185">Reference proteome</keyword>
<sequence>MLLLSLHLTDNKTCPIFTRAQTPRGFPKAPRIPVCSLSAPAHDNILLIRSTWYGCTRIRRWNESFPANLVMYLLQAMRAASSASLDTFSPSSPGAHRMGTRLRPFSSCPRRRCEALDPGLLYKNVI</sequence>
<accession>A0A2K1IPA7</accession>
<protein>
    <submittedName>
        <fullName evidence="1 2">Uncharacterized protein</fullName>
    </submittedName>
</protein>
<gene>
    <name evidence="1" type="ORF">PHYPA_027432</name>
</gene>
<dbReference type="EnsemblPlants" id="Pp3c22_22014V3.1">
    <property type="protein sequence ID" value="PAC:32903800.CDS.1"/>
    <property type="gene ID" value="Pp3c22_22014"/>
</dbReference>
<name>A0A2K1IPA7_PHYPA</name>
<dbReference type="Gramene" id="Pp3c22_22014V3.1">
    <property type="protein sequence ID" value="PAC:32903800.CDS.1"/>
    <property type="gene ID" value="Pp3c22_22014"/>
</dbReference>
<proteinExistence type="predicted"/>
<evidence type="ECO:0000313" key="3">
    <source>
        <dbReference type="Proteomes" id="UP000006727"/>
    </source>
</evidence>
<dbReference type="AlphaFoldDB" id="A0A2K1IPA7"/>
<evidence type="ECO:0000313" key="1">
    <source>
        <dbReference type="EMBL" id="PNR31115.1"/>
    </source>
</evidence>